<sequence>MKRFDIKIISINKKDICMIFSTTYLSPLKFIAEVEKEISSFTNDGIEVIFDFFLSNGNTRERYAKAYFNGVNIVRESFEYTNINKNDSLRSFSAEFYKDSIDKMDFSFLTSIQKKMIAKGIAI</sequence>
<dbReference type="Proteomes" id="UP000004324">
    <property type="component" value="Unassembled WGS sequence"/>
</dbReference>
<dbReference type="InterPro" id="IPR031834">
    <property type="entry name" value="RnlB/LsoB_antitoxin"/>
</dbReference>
<comment type="caution">
    <text evidence="1">The sequence shown here is derived from an EMBL/GenBank/DDBJ whole genome shotgun (WGS) entry which is preliminary data.</text>
</comment>
<evidence type="ECO:0000313" key="2">
    <source>
        <dbReference type="Proteomes" id="UP000004324"/>
    </source>
</evidence>
<protein>
    <submittedName>
        <fullName evidence="1">Uncharacterized protein</fullName>
    </submittedName>
</protein>
<keyword evidence="2" id="KW-1185">Reference proteome</keyword>
<dbReference type="PATRIC" id="fig|1149862.3.peg.217"/>
<accession>I8RKI3</accession>
<reference evidence="1 2" key="1">
    <citation type="journal article" date="2012" name="J. Bacteriol.">
        <title>Draft Genome Sequences for Two Metal-Reducing Pelosinus fermentans Strains Isolated from a Cr(VI)-Contaminated Site and for Type Strain R7.</title>
        <authorList>
            <person name="Brown S.D."/>
            <person name="Podar M."/>
            <person name="Klingeman D.M."/>
            <person name="Johnson C.M."/>
            <person name="Yang Z.K."/>
            <person name="Utturkar S.M."/>
            <person name="Land M.L."/>
            <person name="Mosher J.J."/>
            <person name="Hurt R.A.Jr."/>
            <person name="Phelps T.J."/>
            <person name="Palumbo A.V."/>
            <person name="Arkin A.P."/>
            <person name="Hazen T.C."/>
            <person name="Elias D.A."/>
        </authorList>
    </citation>
    <scope>NUCLEOTIDE SEQUENCE [LARGE SCALE GENOMIC DNA]</scope>
    <source>
        <strain evidence="1 2">B4</strain>
    </source>
</reference>
<gene>
    <name evidence="1" type="ORF">FB4_1940</name>
</gene>
<dbReference type="EMBL" id="AKVJ01000004">
    <property type="protein sequence ID" value="EIW20728.1"/>
    <property type="molecule type" value="Genomic_DNA"/>
</dbReference>
<dbReference type="AlphaFoldDB" id="I8RKI3"/>
<evidence type="ECO:0000313" key="1">
    <source>
        <dbReference type="EMBL" id="EIW20728.1"/>
    </source>
</evidence>
<proteinExistence type="predicted"/>
<name>I8RKI3_9FIRM</name>
<dbReference type="Pfam" id="PF15933">
    <property type="entry name" value="RnlB_antitoxin"/>
    <property type="match status" value="1"/>
</dbReference>
<organism evidence="1 2">
    <name type="scientific">Pelosinus fermentans B4</name>
    <dbReference type="NCBI Taxonomy" id="1149862"/>
    <lineage>
        <taxon>Bacteria</taxon>
        <taxon>Bacillati</taxon>
        <taxon>Bacillota</taxon>
        <taxon>Negativicutes</taxon>
        <taxon>Selenomonadales</taxon>
        <taxon>Sporomusaceae</taxon>
        <taxon>Pelosinus</taxon>
    </lineage>
</organism>